<feature type="transmembrane region" description="Helical" evidence="8">
    <location>
        <begin position="238"/>
        <end position="256"/>
    </location>
</feature>
<feature type="transmembrane region" description="Helical" evidence="8">
    <location>
        <begin position="87"/>
        <end position="107"/>
    </location>
</feature>
<feature type="transmembrane region" description="Helical" evidence="8">
    <location>
        <begin position="12"/>
        <end position="45"/>
    </location>
</feature>
<gene>
    <name evidence="9" type="ORF">SAMN02583745_02514</name>
</gene>
<protein>
    <recommendedName>
        <fullName evidence="8">Probable membrane transporter protein</fullName>
    </recommendedName>
</protein>
<evidence type="ECO:0000256" key="3">
    <source>
        <dbReference type="ARBA" id="ARBA00022448"/>
    </source>
</evidence>
<keyword evidence="3" id="KW-0813">Transport</keyword>
<feature type="transmembrane region" description="Helical" evidence="8">
    <location>
        <begin position="199"/>
        <end position="226"/>
    </location>
</feature>
<dbReference type="PANTHER" id="PTHR30269">
    <property type="entry name" value="TRANSMEMBRANE PROTEIN YFCA"/>
    <property type="match status" value="1"/>
</dbReference>
<evidence type="ECO:0000256" key="1">
    <source>
        <dbReference type="ARBA" id="ARBA00004651"/>
    </source>
</evidence>
<dbReference type="InterPro" id="IPR052017">
    <property type="entry name" value="TSUP"/>
</dbReference>
<evidence type="ECO:0000256" key="2">
    <source>
        <dbReference type="ARBA" id="ARBA00009142"/>
    </source>
</evidence>
<dbReference type="GO" id="GO:0005886">
    <property type="term" value="C:plasma membrane"/>
    <property type="evidence" value="ECO:0007669"/>
    <property type="project" value="UniProtKB-SubCell"/>
</dbReference>
<dbReference type="EMBL" id="FOHV01000031">
    <property type="protein sequence ID" value="SET48725.1"/>
    <property type="molecule type" value="Genomic_DNA"/>
</dbReference>
<comment type="similarity">
    <text evidence="2 8">Belongs to the 4-toluene sulfonate uptake permease (TSUP) (TC 2.A.102) family.</text>
</comment>
<comment type="subcellular location">
    <subcellularLocation>
        <location evidence="1 8">Cell membrane</location>
        <topology evidence="1 8">Multi-pass membrane protein</topology>
    </subcellularLocation>
</comment>
<keyword evidence="7 8" id="KW-0472">Membrane</keyword>
<sequence>MDLMNFIFNSETLWLLLALFSIALIAGFIDSIAGGGGLITIPALLALSGLTPAEALATNKLQAVGGSFSASLYFVRKKTIDLWQCKFLILTTFIGAIIGASLVRFLSKEVLETLLPILIIVVGCYFLFSPKIGEKDQKPRLSYAFMGLITALIGFYDGFFGPATGSFFTLAFVTLIGFNLISATAHAKVMNFTSNFGSLLFFAFTGNIVWHIGLIMLLGQVIGATFGARMVISKGHKLIRPMLVIVSFSISVKLLYNNYAHFFLN</sequence>
<reference evidence="10" key="1">
    <citation type="submission" date="2016-10" db="EMBL/GenBank/DDBJ databases">
        <authorList>
            <person name="Varghese N."/>
            <person name="Submissions S."/>
        </authorList>
    </citation>
    <scope>NUCLEOTIDE SEQUENCE [LARGE SCALE GENOMIC DNA]</scope>
    <source>
        <strain evidence="10">DSM 18579</strain>
    </source>
</reference>
<evidence type="ECO:0000256" key="7">
    <source>
        <dbReference type="ARBA" id="ARBA00023136"/>
    </source>
</evidence>
<proteinExistence type="inferred from homology"/>
<feature type="transmembrane region" description="Helical" evidence="8">
    <location>
        <begin position="141"/>
        <end position="161"/>
    </location>
</feature>
<evidence type="ECO:0000313" key="9">
    <source>
        <dbReference type="EMBL" id="SET48725.1"/>
    </source>
</evidence>
<feature type="transmembrane region" description="Helical" evidence="8">
    <location>
        <begin position="167"/>
        <end position="187"/>
    </location>
</feature>
<dbReference type="STRING" id="1123402.SAMN02583745_02514"/>
<dbReference type="Pfam" id="PF01925">
    <property type="entry name" value="TauE"/>
    <property type="match status" value="1"/>
</dbReference>
<evidence type="ECO:0000256" key="8">
    <source>
        <dbReference type="RuleBase" id="RU363041"/>
    </source>
</evidence>
<evidence type="ECO:0000256" key="4">
    <source>
        <dbReference type="ARBA" id="ARBA00022475"/>
    </source>
</evidence>
<name>A0A1I0ET52_9GAMM</name>
<keyword evidence="6 8" id="KW-1133">Transmembrane helix</keyword>
<feature type="transmembrane region" description="Helical" evidence="8">
    <location>
        <begin position="57"/>
        <end position="75"/>
    </location>
</feature>
<keyword evidence="4 8" id="KW-1003">Cell membrane</keyword>
<evidence type="ECO:0000313" key="10">
    <source>
        <dbReference type="Proteomes" id="UP000242642"/>
    </source>
</evidence>
<dbReference type="PANTHER" id="PTHR30269:SF0">
    <property type="entry name" value="MEMBRANE TRANSPORTER PROTEIN YFCA-RELATED"/>
    <property type="match status" value="1"/>
</dbReference>
<dbReference type="Proteomes" id="UP000242642">
    <property type="component" value="Unassembled WGS sequence"/>
</dbReference>
<feature type="transmembrane region" description="Helical" evidence="8">
    <location>
        <begin position="113"/>
        <end position="129"/>
    </location>
</feature>
<evidence type="ECO:0000256" key="5">
    <source>
        <dbReference type="ARBA" id="ARBA00022692"/>
    </source>
</evidence>
<accession>A0A1I0ET52</accession>
<dbReference type="AlphaFoldDB" id="A0A1I0ET52"/>
<evidence type="ECO:0000256" key="6">
    <source>
        <dbReference type="ARBA" id="ARBA00022989"/>
    </source>
</evidence>
<keyword evidence="10" id="KW-1185">Reference proteome</keyword>
<keyword evidence="5 8" id="KW-0812">Transmembrane</keyword>
<organism evidence="9 10">
    <name type="scientific">Thorsellia anophelis DSM 18579</name>
    <dbReference type="NCBI Taxonomy" id="1123402"/>
    <lineage>
        <taxon>Bacteria</taxon>
        <taxon>Pseudomonadati</taxon>
        <taxon>Pseudomonadota</taxon>
        <taxon>Gammaproteobacteria</taxon>
        <taxon>Enterobacterales</taxon>
        <taxon>Thorselliaceae</taxon>
        <taxon>Thorsellia</taxon>
    </lineage>
</organism>
<dbReference type="InterPro" id="IPR002781">
    <property type="entry name" value="TM_pro_TauE-like"/>
</dbReference>